<dbReference type="Pfam" id="PF19277">
    <property type="entry name" value="GPAT_C"/>
    <property type="match status" value="1"/>
</dbReference>
<dbReference type="Pfam" id="PF01553">
    <property type="entry name" value="Acyltransferase"/>
    <property type="match status" value="1"/>
</dbReference>
<gene>
    <name evidence="5" type="ORF">BC938DRAFT_477202</name>
</gene>
<dbReference type="InterPro" id="IPR045520">
    <property type="entry name" value="GPAT/DHAPAT_C"/>
</dbReference>
<dbReference type="PANTHER" id="PTHR12563:SF17">
    <property type="entry name" value="DIHYDROXYACETONE PHOSPHATE ACYLTRANSFERASE"/>
    <property type="match status" value="1"/>
</dbReference>
<dbReference type="GO" id="GO:0008654">
    <property type="term" value="P:phospholipid biosynthetic process"/>
    <property type="evidence" value="ECO:0007669"/>
    <property type="project" value="TreeGrafter"/>
</dbReference>
<keyword evidence="2" id="KW-0812">Transmembrane</keyword>
<keyword evidence="6" id="KW-1185">Reference proteome</keyword>
<dbReference type="GO" id="GO:0019432">
    <property type="term" value="P:triglyceride biosynthetic process"/>
    <property type="evidence" value="ECO:0007669"/>
    <property type="project" value="TreeGrafter"/>
</dbReference>
<feature type="domain" description="Phospholipid/glycerol acyltransferase" evidence="3">
    <location>
        <begin position="58"/>
        <end position="202"/>
    </location>
</feature>
<evidence type="ECO:0000313" key="6">
    <source>
        <dbReference type="Proteomes" id="UP000274822"/>
    </source>
</evidence>
<dbReference type="EMBL" id="RBNJ01002657">
    <property type="protein sequence ID" value="RUS31739.1"/>
    <property type="molecule type" value="Genomic_DNA"/>
</dbReference>
<evidence type="ECO:0000259" key="3">
    <source>
        <dbReference type="Pfam" id="PF01553"/>
    </source>
</evidence>
<dbReference type="GO" id="GO:0004366">
    <property type="term" value="F:glycerol-3-phosphate O-acyltransferase activity"/>
    <property type="evidence" value="ECO:0007669"/>
    <property type="project" value="TreeGrafter"/>
</dbReference>
<dbReference type="GO" id="GO:0031966">
    <property type="term" value="C:mitochondrial membrane"/>
    <property type="evidence" value="ECO:0007669"/>
    <property type="project" value="TreeGrafter"/>
</dbReference>
<evidence type="ECO:0000256" key="2">
    <source>
        <dbReference type="SAM" id="Phobius"/>
    </source>
</evidence>
<dbReference type="PANTHER" id="PTHR12563">
    <property type="entry name" value="GLYCEROL-3-PHOSPHATE ACYLTRANSFERASE"/>
    <property type="match status" value="1"/>
</dbReference>
<reference evidence="5 6" key="1">
    <citation type="journal article" date="2018" name="New Phytol.">
        <title>Phylogenomics of Endogonaceae and evolution of mycorrhizas within Mucoromycota.</title>
        <authorList>
            <person name="Chang Y."/>
            <person name="Desiro A."/>
            <person name="Na H."/>
            <person name="Sandor L."/>
            <person name="Lipzen A."/>
            <person name="Clum A."/>
            <person name="Barry K."/>
            <person name="Grigoriev I.V."/>
            <person name="Martin F.M."/>
            <person name="Stajich J.E."/>
            <person name="Smith M.E."/>
            <person name="Bonito G."/>
            <person name="Spatafora J.W."/>
        </authorList>
    </citation>
    <scope>NUCLEOTIDE SEQUENCE [LARGE SCALE GENOMIC DNA]</scope>
    <source>
        <strain evidence="5 6">AD002</strain>
    </source>
</reference>
<evidence type="ECO:0000259" key="4">
    <source>
        <dbReference type="Pfam" id="PF19277"/>
    </source>
</evidence>
<sequence length="746" mass="83955">MAVNEATKVLSRMRERTQRAYVWFAGSFLKILFAKMFESIRVQEEDISRWAVFLKKQIRGKRVVYVPVSKTLIDPLLVWYVVIRYQLPVPAIALDEAISTLGPIADLFRISGGYFIKRDITSRSPLNTAVTAAYTQVLLREHNSLAFVLEKARTRTGKVQPPHQDGLVNMIMEATLEANQNPASLLKSNGVGADDDPSTPITPVSPGGATKLVSKDVVFVPINITYERIPELSILTDEVLDQRPRAPTSNRLSLAVPPPSQAMVDRAKKVHSGAIGGELSDEGRFGRALFGIGKLVSVQDVVENDKLQKRWVLAIRVGLGCHAVRVSKVVEKVTKAIQEGQRRATILSPVSLVAAIGAPLDWQDGEDMDAIIFYAFRLLDEPKNILIDGKEISDETNVRSNDHADNIMTLSYFANQLIDIFLAEALFSVVYLSYSGKYEPEQDVMDKFRFLVQLFEEEFVFPWDPEEKFREVVEQFVTKGLLTITNEDNVKNLTFMVNQQSDFTKYHQLCFFASLIYPTLDAYWITSCSLSALENVPFLPRKTVPVLSQWIATHLIAGRRTIYREVLSTEASRNAVNIFMALGFIRDVMEKEKLTPDAQALLYDLGIPTNETLVEMANHDASPAPVPVDNQELMMKLMAQIEMNRATSNIADLCTQIDGYRFGANNPKESYQNAQVFSKCQKQIKSILKSDQSYAKKKNLTLSREEDDMIQLVYSLKQSAATPLEGYKASRRVSEVYNLRPQFIPQ</sequence>
<proteinExistence type="predicted"/>
<feature type="transmembrane region" description="Helical" evidence="2">
    <location>
        <begin position="20"/>
        <end position="37"/>
    </location>
</feature>
<evidence type="ECO:0000256" key="1">
    <source>
        <dbReference type="ARBA" id="ARBA00004184"/>
    </source>
</evidence>
<comment type="caution">
    <text evidence="5">The sequence shown here is derived from an EMBL/GenBank/DDBJ whole genome shotgun (WGS) entry which is preliminary data.</text>
</comment>
<dbReference type="GO" id="GO:0006631">
    <property type="term" value="P:fatty acid metabolic process"/>
    <property type="evidence" value="ECO:0007669"/>
    <property type="project" value="TreeGrafter"/>
</dbReference>
<evidence type="ECO:0000313" key="5">
    <source>
        <dbReference type="EMBL" id="RUS31739.1"/>
    </source>
</evidence>
<keyword evidence="2" id="KW-1133">Transmembrane helix</keyword>
<feature type="domain" description="GPAT/DHAPAT C-terminal" evidence="4">
    <location>
        <begin position="349"/>
        <end position="586"/>
    </location>
</feature>
<dbReference type="InterPro" id="IPR022284">
    <property type="entry name" value="GPAT/DHAPAT"/>
</dbReference>
<organism evidence="5 6">
    <name type="scientific">Jimgerdemannia flammicorona</name>
    <dbReference type="NCBI Taxonomy" id="994334"/>
    <lineage>
        <taxon>Eukaryota</taxon>
        <taxon>Fungi</taxon>
        <taxon>Fungi incertae sedis</taxon>
        <taxon>Mucoromycota</taxon>
        <taxon>Mucoromycotina</taxon>
        <taxon>Endogonomycetes</taxon>
        <taxon>Endogonales</taxon>
        <taxon>Endogonaceae</taxon>
        <taxon>Jimgerdemannia</taxon>
    </lineage>
</organism>
<protein>
    <submittedName>
        <fullName evidence="5">Uncharacterized protein</fullName>
    </submittedName>
</protein>
<dbReference type="GO" id="GO:0006072">
    <property type="term" value="P:glycerol-3-phosphate metabolic process"/>
    <property type="evidence" value="ECO:0007669"/>
    <property type="project" value="TreeGrafter"/>
</dbReference>
<dbReference type="GO" id="GO:0012505">
    <property type="term" value="C:endomembrane system"/>
    <property type="evidence" value="ECO:0007669"/>
    <property type="project" value="UniProtKB-SubCell"/>
</dbReference>
<dbReference type="AlphaFoldDB" id="A0A433QPP7"/>
<keyword evidence="2" id="KW-0472">Membrane</keyword>
<dbReference type="Proteomes" id="UP000274822">
    <property type="component" value="Unassembled WGS sequence"/>
</dbReference>
<dbReference type="InterPro" id="IPR002123">
    <property type="entry name" value="Plipid/glycerol_acylTrfase"/>
</dbReference>
<comment type="subcellular location">
    <subcellularLocation>
        <location evidence="1">Endomembrane system</location>
        <topology evidence="1">Peripheral membrane protein</topology>
    </subcellularLocation>
</comment>
<accession>A0A433QPP7</accession>
<name>A0A433QPP7_9FUNG</name>